<keyword evidence="3" id="KW-1185">Reference proteome</keyword>
<accession>A0A8R1E614</accession>
<dbReference type="EnsemblMetazoa" id="CJA20039a.1">
    <property type="protein sequence ID" value="CJA20039a.1"/>
    <property type="gene ID" value="WBGene00175610"/>
</dbReference>
<proteinExistence type="predicted"/>
<dbReference type="Proteomes" id="UP000005237">
    <property type="component" value="Unassembled WGS sequence"/>
</dbReference>
<reference evidence="3" key="1">
    <citation type="submission" date="2010-08" db="EMBL/GenBank/DDBJ databases">
        <authorList>
            <consortium name="Caenorhabditis japonica Sequencing Consortium"/>
            <person name="Wilson R.K."/>
        </authorList>
    </citation>
    <scope>NUCLEOTIDE SEQUENCE [LARGE SCALE GENOMIC DNA]</scope>
    <source>
        <strain evidence="3">DF5081</strain>
    </source>
</reference>
<feature type="region of interest" description="Disordered" evidence="1">
    <location>
        <begin position="11"/>
        <end position="34"/>
    </location>
</feature>
<protein>
    <submittedName>
        <fullName evidence="2">Uncharacterized protein</fullName>
    </submittedName>
</protein>
<dbReference type="AlphaFoldDB" id="A0A8R1E614"/>
<organism evidence="2 3">
    <name type="scientific">Caenorhabditis japonica</name>
    <dbReference type="NCBI Taxonomy" id="281687"/>
    <lineage>
        <taxon>Eukaryota</taxon>
        <taxon>Metazoa</taxon>
        <taxon>Ecdysozoa</taxon>
        <taxon>Nematoda</taxon>
        <taxon>Chromadorea</taxon>
        <taxon>Rhabditida</taxon>
        <taxon>Rhabditina</taxon>
        <taxon>Rhabditomorpha</taxon>
        <taxon>Rhabditoidea</taxon>
        <taxon>Rhabditidae</taxon>
        <taxon>Peloderinae</taxon>
        <taxon>Caenorhabditis</taxon>
    </lineage>
</organism>
<reference evidence="2" key="2">
    <citation type="submission" date="2022-06" db="UniProtKB">
        <authorList>
            <consortium name="EnsemblMetazoa"/>
        </authorList>
    </citation>
    <scope>IDENTIFICATION</scope>
    <source>
        <strain evidence="2">DF5081</strain>
    </source>
</reference>
<evidence type="ECO:0000313" key="2">
    <source>
        <dbReference type="EnsemblMetazoa" id="CJA20039a.1"/>
    </source>
</evidence>
<name>A0A8R1E614_CAEJA</name>
<evidence type="ECO:0000313" key="3">
    <source>
        <dbReference type="Proteomes" id="UP000005237"/>
    </source>
</evidence>
<evidence type="ECO:0000256" key="1">
    <source>
        <dbReference type="SAM" id="MobiDB-lite"/>
    </source>
</evidence>
<sequence>MPLGYPSGLRAQWGLKTHPNPPTAPTYEAPPAARDEKPKCLDLVRTAEITGQTLNNAVAADLRAIHTRMHALTTLSADRFDLVESRLQNIEVVLRNFLYWTDDNLSSNVKPSDLVLAALNHLKKLNLLHNSRLHNNTLTFCQRARRNFPCDLKLEEAFMLIFNVFFWTISSVSEFLHSGMLAPIDLANIELQQEFKESAVADLLQAATGKLQTLNISTVRRCSPKITNALRSSRQPEQVNIFTNALGFGHSSQIHAINTTGNHTRSGTSLFNESESTLSVRLIQSLSEALPNYAFGAPSSAP</sequence>